<keyword evidence="3" id="KW-1185">Reference proteome</keyword>
<gene>
    <name evidence="2" type="ORF">JCM19231_3634</name>
</gene>
<organism evidence="2 3">
    <name type="scientific">Vibrio ishigakensis</name>
    <dbReference type="NCBI Taxonomy" id="1481914"/>
    <lineage>
        <taxon>Bacteria</taxon>
        <taxon>Pseudomonadati</taxon>
        <taxon>Pseudomonadota</taxon>
        <taxon>Gammaproteobacteria</taxon>
        <taxon>Vibrionales</taxon>
        <taxon>Vibrionaceae</taxon>
        <taxon>Vibrio</taxon>
    </lineage>
</organism>
<feature type="chain" id="PRO_5002121785" evidence="1">
    <location>
        <begin position="21"/>
        <end position="363"/>
    </location>
</feature>
<protein>
    <submittedName>
        <fullName evidence="2">Uncharacterized protein</fullName>
    </submittedName>
</protein>
<evidence type="ECO:0000313" key="3">
    <source>
        <dbReference type="Proteomes" id="UP000031671"/>
    </source>
</evidence>
<feature type="signal peptide" evidence="1">
    <location>
        <begin position="1"/>
        <end position="20"/>
    </location>
</feature>
<dbReference type="RefSeq" id="WP_261836940.1">
    <property type="nucleotide sequence ID" value="NZ_AP024882.1"/>
</dbReference>
<proteinExistence type="predicted"/>
<evidence type="ECO:0000313" key="2">
    <source>
        <dbReference type="EMBL" id="GAM54114.1"/>
    </source>
</evidence>
<evidence type="ECO:0000256" key="1">
    <source>
        <dbReference type="SAM" id="SignalP"/>
    </source>
</evidence>
<accession>A0A0B8NTP4</accession>
<comment type="caution">
    <text evidence="2">The sequence shown here is derived from an EMBL/GenBank/DDBJ whole genome shotgun (WGS) entry which is preliminary data.</text>
</comment>
<dbReference type="AlphaFoldDB" id="A0A0B8NTP4"/>
<reference evidence="2 3" key="2">
    <citation type="submission" date="2015-01" db="EMBL/GenBank/DDBJ databases">
        <authorList>
            <consortium name="NBRP consortium"/>
            <person name="Sawabe T."/>
            <person name="Meirelles P."/>
            <person name="Feng G."/>
            <person name="Sayaka M."/>
            <person name="Hattori M."/>
            <person name="Ohkuma M."/>
        </authorList>
    </citation>
    <scope>NUCLEOTIDE SEQUENCE [LARGE SCALE GENOMIC DNA]</scope>
    <source>
        <strain evidence="3">JCM 19231</strain>
    </source>
</reference>
<sequence>MRLSLATLAVTAVLSSSAFANIKDSSNDFMVFNTDTSSNVYIGGGNSNIRALVSDEFADLVGGGKIHNHQINGIFNALVGGKGWNAEHGLKNVTLNFVTPESFSISYPGASSTTETVLFIGHEVAEVIADNARANINIKDNKSDFGHYNTDEMNSIWIGGGASDARKIVSQEFSDIVGGSRIYAERRGKQEVKDLFYNLVNDKTGGWNGYKGVENVSVLGLSTSGFVAEINGNGPSVERILFSGEHAQAAVSKSDEKFVNTKDPDSQFAILNDQHSVFMGGAVESVSPEFKTLVGKTLKADEAEKLLSALTKHKNGGVAGVKLLGITQDSFAIELDSSGPGKETILLKGATVESAIEKVVLSR</sequence>
<keyword evidence="1" id="KW-0732">Signal</keyword>
<name>A0A0B8NTP4_9VIBR</name>
<reference evidence="2 3" key="1">
    <citation type="submission" date="2015-01" db="EMBL/GenBank/DDBJ databases">
        <title>Vibrio sp. C1 JCM 19231 whole genome shotgun sequence.</title>
        <authorList>
            <person name="Sawabe T."/>
            <person name="Meirelles P."/>
            <person name="Feng G."/>
            <person name="Sayaka M."/>
            <person name="Hattori M."/>
            <person name="Ohkuma M."/>
        </authorList>
    </citation>
    <scope>NUCLEOTIDE SEQUENCE [LARGE SCALE GENOMIC DNA]</scope>
    <source>
        <strain evidence="3">JCM 19231</strain>
    </source>
</reference>
<dbReference type="EMBL" id="BBRZ01000001">
    <property type="protein sequence ID" value="GAM54114.1"/>
    <property type="molecule type" value="Genomic_DNA"/>
</dbReference>
<dbReference type="Proteomes" id="UP000031671">
    <property type="component" value="Unassembled WGS sequence"/>
</dbReference>